<evidence type="ECO:0000313" key="2">
    <source>
        <dbReference type="Proteomes" id="UP001597188"/>
    </source>
</evidence>
<sequence>MASTVEITTVNGCLGIKLPSALVKQYGLQAGQSLQVDFDETNTLTLQDHAVSPEFMRAVQAAVDQYGDALELLRLKGD</sequence>
<proteinExistence type="predicted"/>
<protein>
    <recommendedName>
        <fullName evidence="3">SpoVT-AbrB domain-containing protein</fullName>
    </recommendedName>
</protein>
<keyword evidence="2" id="KW-1185">Reference proteome</keyword>
<name>A0ABW4C2E4_9LACO</name>
<reference evidence="2" key="1">
    <citation type="journal article" date="2019" name="Int. J. Syst. Evol. Microbiol.">
        <title>The Global Catalogue of Microorganisms (GCM) 10K type strain sequencing project: providing services to taxonomists for standard genome sequencing and annotation.</title>
        <authorList>
            <consortium name="The Broad Institute Genomics Platform"/>
            <consortium name="The Broad Institute Genome Sequencing Center for Infectious Disease"/>
            <person name="Wu L."/>
            <person name="Ma J."/>
        </authorList>
    </citation>
    <scope>NUCLEOTIDE SEQUENCE [LARGE SCALE GENOMIC DNA]</scope>
    <source>
        <strain evidence="2">CCM 8931</strain>
    </source>
</reference>
<dbReference type="EMBL" id="JBHTOJ010000043">
    <property type="protein sequence ID" value="MFD1421602.1"/>
    <property type="molecule type" value="Genomic_DNA"/>
</dbReference>
<organism evidence="1 2">
    <name type="scientific">Lactiplantibacillus songbeiensis</name>
    <dbReference type="NCBI Taxonomy" id="2559920"/>
    <lineage>
        <taxon>Bacteria</taxon>
        <taxon>Bacillati</taxon>
        <taxon>Bacillota</taxon>
        <taxon>Bacilli</taxon>
        <taxon>Lactobacillales</taxon>
        <taxon>Lactobacillaceae</taxon>
        <taxon>Lactiplantibacillus</taxon>
    </lineage>
</organism>
<comment type="caution">
    <text evidence="1">The sequence shown here is derived from an EMBL/GenBank/DDBJ whole genome shotgun (WGS) entry which is preliminary data.</text>
</comment>
<evidence type="ECO:0008006" key="3">
    <source>
        <dbReference type="Google" id="ProtNLM"/>
    </source>
</evidence>
<dbReference type="Proteomes" id="UP001597188">
    <property type="component" value="Unassembled WGS sequence"/>
</dbReference>
<accession>A0ABW4C2E4</accession>
<evidence type="ECO:0000313" key="1">
    <source>
        <dbReference type="EMBL" id="MFD1421602.1"/>
    </source>
</evidence>
<gene>
    <name evidence="1" type="ORF">ACFQ5L_11700</name>
</gene>
<dbReference type="RefSeq" id="WP_137635763.1">
    <property type="nucleotide sequence ID" value="NZ_BJDL01000026.1"/>
</dbReference>